<keyword evidence="1" id="KW-0812">Transmembrane</keyword>
<feature type="transmembrane region" description="Helical" evidence="1">
    <location>
        <begin position="240"/>
        <end position="264"/>
    </location>
</feature>
<feature type="transmembrane region" description="Helical" evidence="1">
    <location>
        <begin position="284"/>
        <end position="306"/>
    </location>
</feature>
<feature type="transmembrane region" description="Helical" evidence="1">
    <location>
        <begin position="569"/>
        <end position="595"/>
    </location>
</feature>
<dbReference type="RefSeq" id="WP_111921606.1">
    <property type="nucleotide sequence ID" value="NZ_UAWC01000023.1"/>
</dbReference>
<accession>A0A2X2W461</accession>
<name>A0A2X2W461_CLOCO</name>
<proteinExistence type="predicted"/>
<feature type="transmembrane region" description="Helical" evidence="1">
    <location>
        <begin position="616"/>
        <end position="641"/>
    </location>
</feature>
<feature type="transmembrane region" description="Helical" evidence="1">
    <location>
        <begin position="647"/>
        <end position="668"/>
    </location>
</feature>
<keyword evidence="1" id="KW-0472">Membrane</keyword>
<protein>
    <submittedName>
        <fullName evidence="2">Uncharacterized protein conserved in bacteria</fullName>
    </submittedName>
</protein>
<evidence type="ECO:0000256" key="1">
    <source>
        <dbReference type="SAM" id="Phobius"/>
    </source>
</evidence>
<feature type="transmembrane region" description="Helical" evidence="1">
    <location>
        <begin position="167"/>
        <end position="185"/>
    </location>
</feature>
<gene>
    <name evidence="2" type="ORF">NCTC13028_01840</name>
</gene>
<sequence length="684" mass="77993">MTKSKTIIAFFLFLAVFLFIGESNTFFLENFQDSYVQVGYYLETGDSENEMRSEILKKSKEYNAQVFTISKEDGGAFSRKIIVYGNEAVQKNLKEDWGIEEGTISSFFSGKTTFIFKPFEEAGEKELQNCWYIGQSSEELYTMLFPGMVQYSGNFRNDPIQGVSEKVVAATWFVLIITILLLTYYDTVYSKKEQMVRMVLGADLIHMITHKIISDIVGFLIAALAAIILLLPFTNPLFRWNISLIGFLILLFCNGLVIVLGMGIGKHLQIKSIASSKKALNISIVIKGIISILTVLVLSTSIYLSVEGIKLYKQKSYYSAKSNKVHIDIKYPYDYEKMEHATEYFEDKRPLDTWEQIKDNFMRYSYNELECSLVSYQSFEKVSPKWGDKYVFANLSGLTQYSDEISEWDVFSQKEGNYILIPDNINQSEVIKEIMETGNLLGLDEENLEGVFTYKEGLSVIAEGHLDSEFDYTYKVKDPIIFLDTYDYGVLPTYPVSYELREADHPDGMIAHNFSYLMQFVTLENNQKLIYDFANEISGKAINPSLVEFTIINIGDWFKGLWSLQNRSLLISVILTLLILILEMQISSLSLRIAYETNAKELTIKKVMGYSIFERFKTFFLLTGVLCGISLAGALLCTIIFKIGAIGYIAWGSIIVFLLDIGILLYLTRKNDNLQIQRVLKGGI</sequence>
<feature type="transmembrane region" description="Helical" evidence="1">
    <location>
        <begin position="216"/>
        <end position="234"/>
    </location>
</feature>
<evidence type="ECO:0000313" key="2">
    <source>
        <dbReference type="EMBL" id="SQB35224.1"/>
    </source>
</evidence>
<reference evidence="2 3" key="1">
    <citation type="submission" date="2018-06" db="EMBL/GenBank/DDBJ databases">
        <authorList>
            <consortium name="Pathogen Informatics"/>
            <person name="Doyle S."/>
        </authorList>
    </citation>
    <scope>NUCLEOTIDE SEQUENCE [LARGE SCALE GENOMIC DNA]</scope>
    <source>
        <strain evidence="2 3">NCTC13028</strain>
    </source>
</reference>
<evidence type="ECO:0000313" key="3">
    <source>
        <dbReference type="Proteomes" id="UP000250223"/>
    </source>
</evidence>
<dbReference type="Proteomes" id="UP000250223">
    <property type="component" value="Unassembled WGS sequence"/>
</dbReference>
<keyword evidence="1" id="KW-1133">Transmembrane helix</keyword>
<dbReference type="EMBL" id="UAWC01000023">
    <property type="protein sequence ID" value="SQB35224.1"/>
    <property type="molecule type" value="Genomic_DNA"/>
</dbReference>
<dbReference type="AlphaFoldDB" id="A0A2X2W461"/>
<organism evidence="2 3">
    <name type="scientific">Clostridium cochlearium</name>
    <dbReference type="NCBI Taxonomy" id="1494"/>
    <lineage>
        <taxon>Bacteria</taxon>
        <taxon>Bacillati</taxon>
        <taxon>Bacillota</taxon>
        <taxon>Clostridia</taxon>
        <taxon>Eubacteriales</taxon>
        <taxon>Clostridiaceae</taxon>
        <taxon>Clostridium</taxon>
    </lineage>
</organism>